<feature type="signal peptide" evidence="8">
    <location>
        <begin position="1"/>
        <end position="24"/>
    </location>
</feature>
<feature type="compositionally biased region" description="Basic and acidic residues" evidence="7">
    <location>
        <begin position="263"/>
        <end position="287"/>
    </location>
</feature>
<gene>
    <name evidence="10" type="ORF">PG999_010246</name>
</gene>
<dbReference type="InterPro" id="IPR017937">
    <property type="entry name" value="Thioredoxin_CS"/>
</dbReference>
<feature type="compositionally biased region" description="Low complexity" evidence="7">
    <location>
        <begin position="288"/>
        <end position="304"/>
    </location>
</feature>
<keyword evidence="6" id="KW-0676">Redox-active center</keyword>
<evidence type="ECO:0000256" key="2">
    <source>
        <dbReference type="ARBA" id="ARBA00004319"/>
    </source>
</evidence>
<dbReference type="GO" id="GO:0003756">
    <property type="term" value="F:protein disulfide isomerase activity"/>
    <property type="evidence" value="ECO:0007669"/>
    <property type="project" value="UniProtKB-EC"/>
</dbReference>
<evidence type="ECO:0000256" key="7">
    <source>
        <dbReference type="SAM" id="MobiDB-lite"/>
    </source>
</evidence>
<keyword evidence="4" id="KW-1015">Disulfide bond</keyword>
<dbReference type="EMBL" id="JAQQWP010000009">
    <property type="protein sequence ID" value="KAK8099872.1"/>
    <property type="molecule type" value="Genomic_DNA"/>
</dbReference>
<evidence type="ECO:0000259" key="9">
    <source>
        <dbReference type="PROSITE" id="PS51352"/>
    </source>
</evidence>
<dbReference type="PANTHER" id="PTHR45815">
    <property type="entry name" value="PROTEIN DISULFIDE-ISOMERASE A6"/>
    <property type="match status" value="1"/>
</dbReference>
<dbReference type="Pfam" id="PF24541">
    <property type="entry name" value="Thioredox_PDIA6_C"/>
    <property type="match status" value="1"/>
</dbReference>
<dbReference type="GO" id="GO:0034976">
    <property type="term" value="P:response to endoplasmic reticulum stress"/>
    <property type="evidence" value="ECO:0007669"/>
    <property type="project" value="TreeGrafter"/>
</dbReference>
<proteinExistence type="predicted"/>
<feature type="chain" id="PRO_5043721229" description="protein disulfide-isomerase" evidence="8">
    <location>
        <begin position="25"/>
        <end position="485"/>
    </location>
</feature>
<evidence type="ECO:0000313" key="10">
    <source>
        <dbReference type="EMBL" id="KAK8099872.1"/>
    </source>
</evidence>
<evidence type="ECO:0000256" key="8">
    <source>
        <dbReference type="SAM" id="SignalP"/>
    </source>
</evidence>
<evidence type="ECO:0000256" key="6">
    <source>
        <dbReference type="ARBA" id="ARBA00023284"/>
    </source>
</evidence>
<dbReference type="AlphaFoldDB" id="A0AAW0QB05"/>
<dbReference type="EC" id="5.3.4.1" evidence="3"/>
<evidence type="ECO:0000256" key="5">
    <source>
        <dbReference type="ARBA" id="ARBA00023235"/>
    </source>
</evidence>
<dbReference type="GO" id="GO:0005788">
    <property type="term" value="C:endoplasmic reticulum lumen"/>
    <property type="evidence" value="ECO:0007669"/>
    <property type="project" value="UniProtKB-SubCell"/>
</dbReference>
<dbReference type="CDD" id="cd03002">
    <property type="entry name" value="PDI_a_MPD1_like"/>
    <property type="match status" value="1"/>
</dbReference>
<keyword evidence="5" id="KW-0413">Isomerase</keyword>
<reference evidence="10 11" key="1">
    <citation type="submission" date="2023-01" db="EMBL/GenBank/DDBJ databases">
        <title>Analysis of 21 Apiospora genomes using comparative genomics revels a genus with tremendous synthesis potential of carbohydrate active enzymes and secondary metabolites.</title>
        <authorList>
            <person name="Sorensen T."/>
        </authorList>
    </citation>
    <scope>NUCLEOTIDE SEQUENCE [LARGE SCALE GENOMIC DNA]</scope>
    <source>
        <strain evidence="10 11">CBS 117206</strain>
    </source>
</reference>
<dbReference type="InterPro" id="IPR036249">
    <property type="entry name" value="Thioredoxin-like_sf"/>
</dbReference>
<feature type="region of interest" description="Disordered" evidence="7">
    <location>
        <begin position="246"/>
        <end position="304"/>
    </location>
</feature>
<evidence type="ECO:0000256" key="1">
    <source>
        <dbReference type="ARBA" id="ARBA00001182"/>
    </source>
</evidence>
<evidence type="ECO:0000256" key="4">
    <source>
        <dbReference type="ARBA" id="ARBA00023157"/>
    </source>
</evidence>
<name>A0AAW0QB05_9PEZI</name>
<evidence type="ECO:0000256" key="3">
    <source>
        <dbReference type="ARBA" id="ARBA00012723"/>
    </source>
</evidence>
<dbReference type="GO" id="GO:0015035">
    <property type="term" value="F:protein-disulfide reductase activity"/>
    <property type="evidence" value="ECO:0007669"/>
    <property type="project" value="TreeGrafter"/>
</dbReference>
<dbReference type="Proteomes" id="UP001392437">
    <property type="component" value="Unassembled WGS sequence"/>
</dbReference>
<organism evidence="10 11">
    <name type="scientific">Apiospora kogelbergensis</name>
    <dbReference type="NCBI Taxonomy" id="1337665"/>
    <lineage>
        <taxon>Eukaryota</taxon>
        <taxon>Fungi</taxon>
        <taxon>Dikarya</taxon>
        <taxon>Ascomycota</taxon>
        <taxon>Pezizomycotina</taxon>
        <taxon>Sordariomycetes</taxon>
        <taxon>Xylariomycetidae</taxon>
        <taxon>Amphisphaeriales</taxon>
        <taxon>Apiosporaceae</taxon>
        <taxon>Apiospora</taxon>
    </lineage>
</organism>
<dbReference type="InterPro" id="IPR057305">
    <property type="entry name" value="Thioredox_PDIA6_C"/>
</dbReference>
<evidence type="ECO:0000313" key="11">
    <source>
        <dbReference type="Proteomes" id="UP001392437"/>
    </source>
</evidence>
<feature type="domain" description="Thioredoxin" evidence="9">
    <location>
        <begin position="13"/>
        <end position="146"/>
    </location>
</feature>
<dbReference type="PRINTS" id="PR00421">
    <property type="entry name" value="THIOREDOXIN"/>
</dbReference>
<protein>
    <recommendedName>
        <fullName evidence="3">protein disulfide-isomerase</fullName>
        <ecNumber evidence="3">5.3.4.1</ecNumber>
    </recommendedName>
</protein>
<accession>A0AAW0QB05</accession>
<comment type="caution">
    <text evidence="10">The sequence shown here is derived from an EMBL/GenBank/DDBJ whole genome shotgun (WGS) entry which is preliminary data.</text>
</comment>
<dbReference type="InterPro" id="IPR013766">
    <property type="entry name" value="Thioredoxin_domain"/>
</dbReference>
<comment type="subcellular location">
    <subcellularLocation>
        <location evidence="2">Endoplasmic reticulum lumen</location>
    </subcellularLocation>
</comment>
<dbReference type="PROSITE" id="PS51352">
    <property type="entry name" value="THIOREDOXIN_2"/>
    <property type="match status" value="1"/>
</dbReference>
<feature type="region of interest" description="Disordered" evidence="7">
    <location>
        <begin position="455"/>
        <end position="485"/>
    </location>
</feature>
<dbReference type="PROSITE" id="PS00194">
    <property type="entry name" value="THIOREDOXIN_1"/>
    <property type="match status" value="1"/>
</dbReference>
<dbReference type="SUPFAM" id="SSF52833">
    <property type="entry name" value="Thioredoxin-like"/>
    <property type="match status" value="2"/>
</dbReference>
<sequence>MHTSNPTLATVAVALLSALPTVSAGIYTKNSPVLQVDAKSYDRLVAKSNYTTVLEFYAPWCGHCQNLKPAYEKAAKNLDGLAQVAAVNCDEDENKAFCGQFGVQGFPTLKIARPGKKAGGKPVVEDYNGPRSAKGIVDAVVDKINNYVQRVTDKDLDGFLSTRNDSAKAILFTEKGTTGALLKSLAIDFLDVIQVAQIRNKEAKANALFGVASYPALVLLPGGDKPGLLYDGEMKKDAMVKFLSQAGAPNPVSGPAKPKAKKEKKEKASSKSSDAKSKTKEAAKEETTASAETPKATKAAEAAPAIPAITEPSKLIKECLNPKSGTCILAVVPSAHGETAEKALGSLSELAHKHAEAKRHLFPFYEIHSADANVAALVKSLEITKEVEIVAVNGKRKWWRQYEGDLSSESIESWIDAIRLSEGTKKKLPAGVLSEVVADETPQVEKVEVKIEDEIKVEVPTESESTSWQGAEPTPEATAAEHDEL</sequence>
<keyword evidence="11" id="KW-1185">Reference proteome</keyword>
<keyword evidence="8" id="KW-0732">Signal</keyword>
<comment type="catalytic activity">
    <reaction evidence="1">
        <text>Catalyzes the rearrangement of -S-S- bonds in proteins.</text>
        <dbReference type="EC" id="5.3.4.1"/>
    </reaction>
</comment>
<dbReference type="PANTHER" id="PTHR45815:SF3">
    <property type="entry name" value="PROTEIN DISULFIDE-ISOMERASE A6"/>
    <property type="match status" value="1"/>
</dbReference>
<dbReference type="Pfam" id="PF00085">
    <property type="entry name" value="Thioredoxin"/>
    <property type="match status" value="1"/>
</dbReference>
<dbReference type="Gene3D" id="3.40.30.10">
    <property type="entry name" value="Glutaredoxin"/>
    <property type="match status" value="2"/>
</dbReference>